<dbReference type="Gene3D" id="3.40.50.300">
    <property type="entry name" value="P-loop containing nucleotide triphosphate hydrolases"/>
    <property type="match status" value="1"/>
</dbReference>
<dbReference type="InterPro" id="IPR036390">
    <property type="entry name" value="WH_DNA-bd_sf"/>
</dbReference>
<dbReference type="Proteomes" id="UP000179010">
    <property type="component" value="Unassembled WGS sequence"/>
</dbReference>
<feature type="domain" description="FtsK" evidence="17">
    <location>
        <begin position="362"/>
        <end position="549"/>
    </location>
</feature>
<evidence type="ECO:0000256" key="9">
    <source>
        <dbReference type="ARBA" id="ARBA00022989"/>
    </source>
</evidence>
<keyword evidence="4" id="KW-0132">Cell division</keyword>
<dbReference type="Pfam" id="PF09397">
    <property type="entry name" value="FtsK_gamma"/>
    <property type="match status" value="1"/>
</dbReference>
<protein>
    <recommendedName>
        <fullName evidence="17">FtsK domain-containing protein</fullName>
    </recommendedName>
</protein>
<dbReference type="GO" id="GO:0003677">
    <property type="term" value="F:DNA binding"/>
    <property type="evidence" value="ECO:0007669"/>
    <property type="project" value="UniProtKB-KW"/>
</dbReference>
<keyword evidence="7" id="KW-0159">Chromosome partition</keyword>
<evidence type="ECO:0000256" key="4">
    <source>
        <dbReference type="ARBA" id="ARBA00022618"/>
    </source>
</evidence>
<sequence length="699" mass="75767">MELEPHIVREIVAVLLFGLGIFVLLSILGAAGGVGSVFYGGLRMGLGWTSFVLPVLLVGSGIALFYPVKYKFTATNIVGLVLLVLSLSTLLHLFIDPVVGAEAAYQGAGGGYVGLVIALALIGMVDFWASLLIVGVALVISLLFVFGQPMRELYYKMKFRLPVMPKLPRVVINDANGNDYDEEEIKQSSNSTIKQSKSESDDEEEVKPKTKAARDTEFVPREIAPSGDYSAPPLDLLSDVVTKVDSGNIRQNITTIQETLEDFGVEVEMSEVNVGPTVTQYTLKPAAGVRLSRISNLSNDLSLALAAHPIRIEAPIPGRSLVGIEVPNRKTSLVRLREIMESDAFKVVNSQLRMPLGRDVAGNPIAADLVRMPHLLIAGATGMGKSVFLNGLLISLIYQNSPSDLRLILVDPKRVEFTAYNDIPHLLAPVIVDPYKTINALKWMVAEMERRYRLFADHKVRLIDAFNKANPDSKIPNIVLVIDELADLMAVSAREVEAYICRLAQMARAVGIHLVLATQRPSVDVITGLIKANFPSRMAFAVTSGTDSRTILDTVGADKLLGNGDMLFLPSDASKPRRIQGVFVGDKEIKAITDFVKTQSPVYIEELIAETKDTGGASIEGGDDLLKEATDLVVRTGKASASYLQRRFRIGYARAARLLDLLEAGGVVGPGEGAKPRDILMSKSDLPSAADENFADDES</sequence>
<name>A0A1F4PNE1_UNCK3</name>
<evidence type="ECO:0000256" key="16">
    <source>
        <dbReference type="SAM" id="Phobius"/>
    </source>
</evidence>
<evidence type="ECO:0000256" key="8">
    <source>
        <dbReference type="ARBA" id="ARBA00022840"/>
    </source>
</evidence>
<evidence type="ECO:0000256" key="15">
    <source>
        <dbReference type="SAM" id="MobiDB-lite"/>
    </source>
</evidence>
<dbReference type="PANTHER" id="PTHR22683:SF41">
    <property type="entry name" value="DNA TRANSLOCASE FTSK"/>
    <property type="match status" value="1"/>
</dbReference>
<evidence type="ECO:0000256" key="3">
    <source>
        <dbReference type="ARBA" id="ARBA00022475"/>
    </source>
</evidence>
<dbReference type="Gene3D" id="1.10.10.10">
    <property type="entry name" value="Winged helix-like DNA-binding domain superfamily/Winged helix DNA-binding domain"/>
    <property type="match status" value="1"/>
</dbReference>
<evidence type="ECO:0000256" key="13">
    <source>
        <dbReference type="ARBA" id="ARBA00025923"/>
    </source>
</evidence>
<dbReference type="InterPro" id="IPR041027">
    <property type="entry name" value="FtsK_alpha"/>
</dbReference>
<feature type="region of interest" description="Disordered" evidence="15">
    <location>
        <begin position="672"/>
        <end position="699"/>
    </location>
</feature>
<reference evidence="18 19" key="1">
    <citation type="journal article" date="2016" name="Nat. Commun.">
        <title>Thousands of microbial genomes shed light on interconnected biogeochemical processes in an aquifer system.</title>
        <authorList>
            <person name="Anantharaman K."/>
            <person name="Brown C.T."/>
            <person name="Hug L.A."/>
            <person name="Sharon I."/>
            <person name="Castelle C.J."/>
            <person name="Probst A.J."/>
            <person name="Thomas B.C."/>
            <person name="Singh A."/>
            <person name="Wilkins M.J."/>
            <person name="Karaoz U."/>
            <person name="Brodie E.L."/>
            <person name="Williams K.H."/>
            <person name="Hubbard S.S."/>
            <person name="Banfield J.F."/>
        </authorList>
    </citation>
    <scope>NUCLEOTIDE SEQUENCE [LARGE SCALE GENOMIC DNA]</scope>
</reference>
<keyword evidence="12" id="KW-0131">Cell cycle</keyword>
<evidence type="ECO:0000256" key="10">
    <source>
        <dbReference type="ARBA" id="ARBA00023125"/>
    </source>
</evidence>
<dbReference type="InterPro" id="IPR025199">
    <property type="entry name" value="FtsK_4TM"/>
</dbReference>
<dbReference type="InterPro" id="IPR027417">
    <property type="entry name" value="P-loop_NTPase"/>
</dbReference>
<dbReference type="GO" id="GO:0007059">
    <property type="term" value="P:chromosome segregation"/>
    <property type="evidence" value="ECO:0007669"/>
    <property type="project" value="UniProtKB-KW"/>
</dbReference>
<dbReference type="SMART" id="SM00382">
    <property type="entry name" value="AAA"/>
    <property type="match status" value="1"/>
</dbReference>
<dbReference type="InterPro" id="IPR002543">
    <property type="entry name" value="FtsK_dom"/>
</dbReference>
<evidence type="ECO:0000313" key="19">
    <source>
        <dbReference type="Proteomes" id="UP000179010"/>
    </source>
</evidence>
<evidence type="ECO:0000256" key="12">
    <source>
        <dbReference type="ARBA" id="ARBA00023306"/>
    </source>
</evidence>
<dbReference type="AlphaFoldDB" id="A0A1F4PNE1"/>
<gene>
    <name evidence="18" type="ORF">A2994_03555</name>
</gene>
<keyword evidence="8 14" id="KW-0067">ATP-binding</keyword>
<evidence type="ECO:0000256" key="5">
    <source>
        <dbReference type="ARBA" id="ARBA00022692"/>
    </source>
</evidence>
<dbReference type="InterPro" id="IPR018541">
    <property type="entry name" value="Ftsk_gamma"/>
</dbReference>
<dbReference type="CDD" id="cd01127">
    <property type="entry name" value="TrwB_TraG_TraD_VirD4"/>
    <property type="match status" value="1"/>
</dbReference>
<evidence type="ECO:0000256" key="11">
    <source>
        <dbReference type="ARBA" id="ARBA00023136"/>
    </source>
</evidence>
<keyword evidence="5 16" id="KW-0812">Transmembrane</keyword>
<keyword evidence="10" id="KW-0238">DNA-binding</keyword>
<keyword evidence="3" id="KW-1003">Cell membrane</keyword>
<dbReference type="GO" id="GO:0005886">
    <property type="term" value="C:plasma membrane"/>
    <property type="evidence" value="ECO:0007669"/>
    <property type="project" value="UniProtKB-SubCell"/>
</dbReference>
<dbReference type="GO" id="GO:0005524">
    <property type="term" value="F:ATP binding"/>
    <property type="evidence" value="ECO:0007669"/>
    <property type="project" value="UniProtKB-UniRule"/>
</dbReference>
<feature type="region of interest" description="Disordered" evidence="15">
    <location>
        <begin position="181"/>
        <end position="227"/>
    </location>
</feature>
<comment type="subunit">
    <text evidence="13">Homohexamer. Forms a ring that surrounds DNA.</text>
</comment>
<feature type="transmembrane region" description="Helical" evidence="16">
    <location>
        <begin position="115"/>
        <end position="146"/>
    </location>
</feature>
<evidence type="ECO:0000256" key="6">
    <source>
        <dbReference type="ARBA" id="ARBA00022741"/>
    </source>
</evidence>
<dbReference type="SUPFAM" id="SSF46785">
    <property type="entry name" value="Winged helix' DNA-binding domain"/>
    <property type="match status" value="1"/>
</dbReference>
<dbReference type="Gene3D" id="3.30.980.40">
    <property type="match status" value="1"/>
</dbReference>
<feature type="compositionally biased region" description="Basic and acidic residues" evidence="15">
    <location>
        <begin position="206"/>
        <end position="220"/>
    </location>
</feature>
<dbReference type="Pfam" id="PF13491">
    <property type="entry name" value="FtsK_4TM"/>
    <property type="match status" value="1"/>
</dbReference>
<evidence type="ECO:0000256" key="7">
    <source>
        <dbReference type="ARBA" id="ARBA00022829"/>
    </source>
</evidence>
<dbReference type="SUPFAM" id="SSF52540">
    <property type="entry name" value="P-loop containing nucleoside triphosphate hydrolases"/>
    <property type="match status" value="1"/>
</dbReference>
<organism evidence="18 19">
    <name type="scientific">candidate division Kazan bacterium RIFCSPLOWO2_01_FULL_48_13</name>
    <dbReference type="NCBI Taxonomy" id="1798539"/>
    <lineage>
        <taxon>Bacteria</taxon>
        <taxon>Bacteria division Kazan-3B-28</taxon>
    </lineage>
</organism>
<evidence type="ECO:0000256" key="2">
    <source>
        <dbReference type="ARBA" id="ARBA00006474"/>
    </source>
</evidence>
<dbReference type="InterPro" id="IPR050206">
    <property type="entry name" value="FtsK/SpoIIIE/SftA"/>
</dbReference>
<feature type="transmembrane region" description="Helical" evidence="16">
    <location>
        <begin position="12"/>
        <end position="39"/>
    </location>
</feature>
<comment type="caution">
    <text evidence="18">The sequence shown here is derived from an EMBL/GenBank/DDBJ whole genome shotgun (WGS) entry which is preliminary data.</text>
</comment>
<dbReference type="Pfam" id="PF17854">
    <property type="entry name" value="FtsK_alpha"/>
    <property type="match status" value="1"/>
</dbReference>
<keyword evidence="11 16" id="KW-0472">Membrane</keyword>
<feature type="binding site" evidence="14">
    <location>
        <begin position="379"/>
        <end position="386"/>
    </location>
    <ligand>
        <name>ATP</name>
        <dbReference type="ChEBI" id="CHEBI:30616"/>
    </ligand>
</feature>
<evidence type="ECO:0000256" key="14">
    <source>
        <dbReference type="PROSITE-ProRule" id="PRU00289"/>
    </source>
</evidence>
<dbReference type="InterPro" id="IPR003593">
    <property type="entry name" value="AAA+_ATPase"/>
</dbReference>
<dbReference type="STRING" id="1798539.A2994_03555"/>
<evidence type="ECO:0000259" key="17">
    <source>
        <dbReference type="PROSITE" id="PS50901"/>
    </source>
</evidence>
<accession>A0A1F4PNE1</accession>
<feature type="transmembrane region" description="Helical" evidence="16">
    <location>
        <begin position="77"/>
        <end position="95"/>
    </location>
</feature>
<evidence type="ECO:0000313" key="18">
    <source>
        <dbReference type="EMBL" id="OGB85207.1"/>
    </source>
</evidence>
<dbReference type="PANTHER" id="PTHR22683">
    <property type="entry name" value="SPORULATION PROTEIN RELATED"/>
    <property type="match status" value="1"/>
</dbReference>
<comment type="subcellular location">
    <subcellularLocation>
        <location evidence="1">Cell membrane</location>
        <topology evidence="1">Multi-pass membrane protein</topology>
    </subcellularLocation>
</comment>
<dbReference type="PROSITE" id="PS50901">
    <property type="entry name" value="FTSK"/>
    <property type="match status" value="1"/>
</dbReference>
<dbReference type="EMBL" id="METE01000009">
    <property type="protein sequence ID" value="OGB85207.1"/>
    <property type="molecule type" value="Genomic_DNA"/>
</dbReference>
<dbReference type="Pfam" id="PF01580">
    <property type="entry name" value="FtsK_SpoIIIE"/>
    <property type="match status" value="1"/>
</dbReference>
<keyword evidence="6 14" id="KW-0547">Nucleotide-binding</keyword>
<comment type="similarity">
    <text evidence="2">Belongs to the FtsK/SpoIIIE/SftA family.</text>
</comment>
<dbReference type="GO" id="GO:0051301">
    <property type="term" value="P:cell division"/>
    <property type="evidence" value="ECO:0007669"/>
    <property type="project" value="UniProtKB-KW"/>
</dbReference>
<proteinExistence type="inferred from homology"/>
<dbReference type="InterPro" id="IPR036388">
    <property type="entry name" value="WH-like_DNA-bd_sf"/>
</dbReference>
<evidence type="ECO:0000256" key="1">
    <source>
        <dbReference type="ARBA" id="ARBA00004651"/>
    </source>
</evidence>
<dbReference type="SMART" id="SM00843">
    <property type="entry name" value="Ftsk_gamma"/>
    <property type="match status" value="1"/>
</dbReference>
<feature type="transmembrane region" description="Helical" evidence="16">
    <location>
        <begin position="45"/>
        <end position="65"/>
    </location>
</feature>
<keyword evidence="9 16" id="KW-1133">Transmembrane helix</keyword>